<dbReference type="RefSeq" id="WP_342697148.1">
    <property type="nucleotide sequence ID" value="NZ_JBCGDO010000039.1"/>
</dbReference>
<gene>
    <name evidence="2" type="ORF">WFZ85_15355</name>
</gene>
<protein>
    <recommendedName>
        <fullName evidence="1">DUF7660 domain-containing protein</fullName>
    </recommendedName>
</protein>
<comment type="caution">
    <text evidence="2">The sequence shown here is derived from an EMBL/GenBank/DDBJ whole genome shotgun (WGS) entry which is preliminary data.</text>
</comment>
<dbReference type="Pfam" id="PF24693">
    <property type="entry name" value="DUF7660"/>
    <property type="match status" value="1"/>
</dbReference>
<dbReference type="InterPro" id="IPR056077">
    <property type="entry name" value="DUF7660"/>
</dbReference>
<name>A0ABU9NB94_9FLAO</name>
<reference evidence="2 3" key="1">
    <citation type="submission" date="2024-03" db="EMBL/GenBank/DDBJ databases">
        <title>Two novel species of the genus Flavobacterium exhibiting potentially degradation of complex polysaccharides.</title>
        <authorList>
            <person name="Lian X."/>
        </authorList>
    </citation>
    <scope>NUCLEOTIDE SEQUENCE [LARGE SCALE GENOMIC DNA]</scope>
    <source>
        <strain evidence="3">j3</strain>
    </source>
</reference>
<keyword evidence="3" id="KW-1185">Reference proteome</keyword>
<proteinExistence type="predicted"/>
<dbReference type="EMBL" id="JBCGDO010000039">
    <property type="protein sequence ID" value="MEM0543982.1"/>
    <property type="molecule type" value="Genomic_DNA"/>
</dbReference>
<feature type="domain" description="DUF7660" evidence="1">
    <location>
        <begin position="13"/>
        <end position="85"/>
    </location>
</feature>
<evidence type="ECO:0000259" key="1">
    <source>
        <dbReference type="Pfam" id="PF24693"/>
    </source>
</evidence>
<organism evidence="2 3">
    <name type="scientific">Flavobacterium aureirubrum</name>
    <dbReference type="NCBI Taxonomy" id="3133147"/>
    <lineage>
        <taxon>Bacteria</taxon>
        <taxon>Pseudomonadati</taxon>
        <taxon>Bacteroidota</taxon>
        <taxon>Flavobacteriia</taxon>
        <taxon>Flavobacteriales</taxon>
        <taxon>Flavobacteriaceae</taxon>
        <taxon>Flavobacterium</taxon>
    </lineage>
</organism>
<evidence type="ECO:0000313" key="2">
    <source>
        <dbReference type="EMBL" id="MEM0543982.1"/>
    </source>
</evidence>
<evidence type="ECO:0000313" key="3">
    <source>
        <dbReference type="Proteomes" id="UP001460072"/>
    </source>
</evidence>
<dbReference type="Proteomes" id="UP001460072">
    <property type="component" value="Unassembled WGS sequence"/>
</dbReference>
<accession>A0ABU9NB94</accession>
<sequence>MNDTVNDFKVTDRKTFIKFLDLLRKDFLDNPEKWENKTLPDFLEALSAYTEDVQGYYDNMKLDIKADKPDWSTFADIFKGAKIYE</sequence>